<dbReference type="Proteomes" id="UP000289738">
    <property type="component" value="Chromosome B05"/>
</dbReference>
<organism evidence="5 6">
    <name type="scientific">Arachis hypogaea</name>
    <name type="common">Peanut</name>
    <dbReference type="NCBI Taxonomy" id="3818"/>
    <lineage>
        <taxon>Eukaryota</taxon>
        <taxon>Viridiplantae</taxon>
        <taxon>Streptophyta</taxon>
        <taxon>Embryophyta</taxon>
        <taxon>Tracheophyta</taxon>
        <taxon>Spermatophyta</taxon>
        <taxon>Magnoliopsida</taxon>
        <taxon>eudicotyledons</taxon>
        <taxon>Gunneridae</taxon>
        <taxon>Pentapetalae</taxon>
        <taxon>rosids</taxon>
        <taxon>fabids</taxon>
        <taxon>Fabales</taxon>
        <taxon>Fabaceae</taxon>
        <taxon>Papilionoideae</taxon>
        <taxon>50 kb inversion clade</taxon>
        <taxon>dalbergioids sensu lato</taxon>
        <taxon>Dalbergieae</taxon>
        <taxon>Pterocarpus clade</taxon>
        <taxon>Arachis</taxon>
    </lineage>
</organism>
<dbReference type="EMBL" id="SDMP01000015">
    <property type="protein sequence ID" value="RYR07027.1"/>
    <property type="molecule type" value="Genomic_DNA"/>
</dbReference>
<keyword evidence="2" id="KW-0378">Hydrolase</keyword>
<dbReference type="OrthoDB" id="65569at2759"/>
<dbReference type="Gene3D" id="3.20.20.80">
    <property type="entry name" value="Glycosidases"/>
    <property type="match status" value="1"/>
</dbReference>
<accession>A0A444YYK5</accession>
<sequence length="521" mass="59313">MAFFSVHHFFTVTLFLTFTFIDVAAIFNSDITNAYLNRSAFPHGFIFGAASSSFQVEGAADEGGREPSIWDTFTHKYPGKIQDGSNGDVAADEYHHYKEDVEALKDMNMDAYRFSISWSRILPKGRLNGGVNKEGVNYYNNLINELLAKDIQPFVTIFHWDLPQALEDEYGGFLSPEIVNDFQDYAEVCFKQFGDRVKHWITINEPWSFSYEAYATGKFAPGRCSAWQNLSCTGGDSGTEPYMVTHHLLLAHAATVNIYKTKYQASQKGLIGIALLCFWMVPLHDTELDHHAAQRSLDFMLGWFMEPITKGDYPSSMQLLVGNRLPKFSLYQSGILRGSFDFIGLNYYTSFYAAHAPELSKAKPSYLTDSLVTLTNECDGIPIGPKGASDWLSVYPKGIHDLLFYFKSNYDNPLIYITENGIDELNDPTLALEEALADQTRIDYYYSHLQYIQTAIKEGVNVKGYFAWSFIDDFEWDAGYTVRFGIYFTDFKNGLKRHPKQSALWFKNLLRREVPTHGDSR</sequence>
<name>A0A444YYK5_ARAHY</name>
<dbReference type="GO" id="GO:0005975">
    <property type="term" value="P:carbohydrate metabolic process"/>
    <property type="evidence" value="ECO:0007669"/>
    <property type="project" value="InterPro"/>
</dbReference>
<keyword evidence="3" id="KW-0326">Glycosidase</keyword>
<dbReference type="FunFam" id="3.20.20.80:FF:000020">
    <property type="entry name" value="Beta-glucosidase 12"/>
    <property type="match status" value="1"/>
</dbReference>
<comment type="similarity">
    <text evidence="1 4">Belongs to the glycosyl hydrolase 1 family.</text>
</comment>
<proteinExistence type="inferred from homology"/>
<evidence type="ECO:0000256" key="2">
    <source>
        <dbReference type="ARBA" id="ARBA00022801"/>
    </source>
</evidence>
<dbReference type="InterPro" id="IPR017853">
    <property type="entry name" value="GH"/>
</dbReference>
<evidence type="ECO:0000313" key="6">
    <source>
        <dbReference type="Proteomes" id="UP000289738"/>
    </source>
</evidence>
<dbReference type="SUPFAM" id="SSF51445">
    <property type="entry name" value="(Trans)glycosidases"/>
    <property type="match status" value="1"/>
</dbReference>
<dbReference type="Pfam" id="PF00232">
    <property type="entry name" value="Glyco_hydro_1"/>
    <property type="match status" value="1"/>
</dbReference>
<reference evidence="5 6" key="1">
    <citation type="submission" date="2019-01" db="EMBL/GenBank/DDBJ databases">
        <title>Sequencing of cultivated peanut Arachis hypogaea provides insights into genome evolution and oil improvement.</title>
        <authorList>
            <person name="Chen X."/>
        </authorList>
    </citation>
    <scope>NUCLEOTIDE SEQUENCE [LARGE SCALE GENOMIC DNA]</scope>
    <source>
        <strain evidence="6">cv. Fuhuasheng</strain>
        <tissue evidence="5">Leaves</tissue>
    </source>
</reference>
<dbReference type="PRINTS" id="PR00131">
    <property type="entry name" value="GLHYDRLASE1"/>
</dbReference>
<evidence type="ECO:0000256" key="4">
    <source>
        <dbReference type="RuleBase" id="RU003690"/>
    </source>
</evidence>
<dbReference type="GO" id="GO:0008422">
    <property type="term" value="F:beta-glucosidase activity"/>
    <property type="evidence" value="ECO:0007669"/>
    <property type="project" value="UniProtKB-ARBA"/>
</dbReference>
<gene>
    <name evidence="5" type="ORF">Ahy_B05g074349</name>
</gene>
<dbReference type="InterPro" id="IPR001360">
    <property type="entry name" value="Glyco_hydro_1"/>
</dbReference>
<evidence type="ECO:0000256" key="1">
    <source>
        <dbReference type="ARBA" id="ARBA00010838"/>
    </source>
</evidence>
<dbReference type="AlphaFoldDB" id="A0A444YYK5"/>
<dbReference type="InterPro" id="IPR033132">
    <property type="entry name" value="GH_1_N_CS"/>
</dbReference>
<keyword evidence="6" id="KW-1185">Reference proteome</keyword>
<evidence type="ECO:0008006" key="7">
    <source>
        <dbReference type="Google" id="ProtNLM"/>
    </source>
</evidence>
<dbReference type="STRING" id="3818.A0A444YYK5"/>
<dbReference type="PANTHER" id="PTHR10353:SF137">
    <property type="entry name" value="MYROSINASE 3-RELATED"/>
    <property type="match status" value="1"/>
</dbReference>
<comment type="caution">
    <text evidence="5">The sequence shown here is derived from an EMBL/GenBank/DDBJ whole genome shotgun (WGS) entry which is preliminary data.</text>
</comment>
<evidence type="ECO:0000313" key="5">
    <source>
        <dbReference type="EMBL" id="RYR07027.1"/>
    </source>
</evidence>
<evidence type="ECO:0000256" key="3">
    <source>
        <dbReference type="ARBA" id="ARBA00023295"/>
    </source>
</evidence>
<dbReference type="PROSITE" id="PS00653">
    <property type="entry name" value="GLYCOSYL_HYDROL_F1_2"/>
    <property type="match status" value="1"/>
</dbReference>
<dbReference type="PANTHER" id="PTHR10353">
    <property type="entry name" value="GLYCOSYL HYDROLASE"/>
    <property type="match status" value="1"/>
</dbReference>
<protein>
    <recommendedName>
        <fullName evidence="7">Beta-glucosidase</fullName>
    </recommendedName>
</protein>